<sequence>MSKSSTQKHHHSSHHKNQINDHIDKKDVNDINSKQNDTLKYGRVPPYIRGVNGDQQFGAYVLLAKKQEIEPKRAMIELNDNQLDTQLQQCTLRQLSHCIAYGVDLGLAHNL</sequence>
<gene>
    <name evidence="2" type="ORF">EZS28_025302</name>
</gene>
<comment type="caution">
    <text evidence="2">The sequence shown here is derived from an EMBL/GenBank/DDBJ whole genome shotgun (WGS) entry which is preliminary data.</text>
</comment>
<name>A0A5J4V9K7_9EUKA</name>
<reference evidence="2 3" key="1">
    <citation type="submission" date="2019-03" db="EMBL/GenBank/DDBJ databases">
        <title>Single cell metagenomics reveals metabolic interactions within the superorganism composed of flagellate Streblomastix strix and complex community of Bacteroidetes bacteria on its surface.</title>
        <authorList>
            <person name="Treitli S.C."/>
            <person name="Kolisko M."/>
            <person name="Husnik F."/>
            <person name="Keeling P."/>
            <person name="Hampl V."/>
        </authorList>
    </citation>
    <scope>NUCLEOTIDE SEQUENCE [LARGE SCALE GENOMIC DNA]</scope>
    <source>
        <strain evidence="2">ST1C</strain>
    </source>
</reference>
<feature type="region of interest" description="Disordered" evidence="1">
    <location>
        <begin position="1"/>
        <end position="45"/>
    </location>
</feature>
<proteinExistence type="predicted"/>
<dbReference type="Proteomes" id="UP000324800">
    <property type="component" value="Unassembled WGS sequence"/>
</dbReference>
<accession>A0A5J4V9K7</accession>
<dbReference type="AlphaFoldDB" id="A0A5J4V9K7"/>
<organism evidence="2 3">
    <name type="scientific">Streblomastix strix</name>
    <dbReference type="NCBI Taxonomy" id="222440"/>
    <lineage>
        <taxon>Eukaryota</taxon>
        <taxon>Metamonada</taxon>
        <taxon>Preaxostyla</taxon>
        <taxon>Oxymonadida</taxon>
        <taxon>Streblomastigidae</taxon>
        <taxon>Streblomastix</taxon>
    </lineage>
</organism>
<dbReference type="EMBL" id="SNRW01008661">
    <property type="protein sequence ID" value="KAA6379172.1"/>
    <property type="molecule type" value="Genomic_DNA"/>
</dbReference>
<evidence type="ECO:0000313" key="3">
    <source>
        <dbReference type="Proteomes" id="UP000324800"/>
    </source>
</evidence>
<evidence type="ECO:0000256" key="1">
    <source>
        <dbReference type="SAM" id="MobiDB-lite"/>
    </source>
</evidence>
<feature type="compositionally biased region" description="Basic and acidic residues" evidence="1">
    <location>
        <begin position="18"/>
        <end position="29"/>
    </location>
</feature>
<evidence type="ECO:0000313" key="2">
    <source>
        <dbReference type="EMBL" id="KAA6379172.1"/>
    </source>
</evidence>
<protein>
    <submittedName>
        <fullName evidence="2">Uncharacterized protein</fullName>
    </submittedName>
</protein>
<feature type="compositionally biased region" description="Basic residues" evidence="1">
    <location>
        <begin position="1"/>
        <end position="17"/>
    </location>
</feature>